<accession>A0A391P590</accession>
<organism evidence="2 3">
    <name type="scientific">Kipferlia bialata</name>
    <dbReference type="NCBI Taxonomy" id="797122"/>
    <lineage>
        <taxon>Eukaryota</taxon>
        <taxon>Metamonada</taxon>
        <taxon>Carpediemonas-like organisms</taxon>
        <taxon>Kipferlia</taxon>
    </lineage>
</organism>
<feature type="compositionally biased region" description="Acidic residues" evidence="1">
    <location>
        <begin position="106"/>
        <end position="127"/>
    </location>
</feature>
<keyword evidence="3" id="KW-1185">Reference proteome</keyword>
<reference evidence="2 3" key="1">
    <citation type="journal article" date="2018" name="PLoS ONE">
        <title>The draft genome of Kipferlia bialata reveals reductive genome evolution in fornicate parasites.</title>
        <authorList>
            <person name="Tanifuji G."/>
            <person name="Takabayashi S."/>
            <person name="Kume K."/>
            <person name="Takagi M."/>
            <person name="Nakayama T."/>
            <person name="Kamikawa R."/>
            <person name="Inagaki Y."/>
            <person name="Hashimoto T."/>
        </authorList>
    </citation>
    <scope>NUCLEOTIDE SEQUENCE [LARGE SCALE GENOMIC DNA]</scope>
    <source>
        <strain evidence="2">NY0173</strain>
    </source>
</reference>
<feature type="non-terminal residue" evidence="2">
    <location>
        <position position="1"/>
    </location>
</feature>
<feature type="region of interest" description="Disordered" evidence="1">
    <location>
        <begin position="1"/>
        <end position="154"/>
    </location>
</feature>
<evidence type="ECO:0000313" key="3">
    <source>
        <dbReference type="Proteomes" id="UP000265618"/>
    </source>
</evidence>
<feature type="region of interest" description="Disordered" evidence="1">
    <location>
        <begin position="162"/>
        <end position="181"/>
    </location>
</feature>
<dbReference type="Proteomes" id="UP000265618">
    <property type="component" value="Unassembled WGS sequence"/>
</dbReference>
<feature type="compositionally biased region" description="Basic and acidic residues" evidence="1">
    <location>
        <begin position="64"/>
        <end position="73"/>
    </location>
</feature>
<evidence type="ECO:0000313" key="2">
    <source>
        <dbReference type="EMBL" id="GCA65063.1"/>
    </source>
</evidence>
<evidence type="ECO:0000256" key="1">
    <source>
        <dbReference type="SAM" id="MobiDB-lite"/>
    </source>
</evidence>
<proteinExistence type="predicted"/>
<dbReference type="EMBL" id="BDIP01009587">
    <property type="protein sequence ID" value="GCA65063.1"/>
    <property type="molecule type" value="Genomic_DNA"/>
</dbReference>
<feature type="non-terminal residue" evidence="2">
    <location>
        <position position="194"/>
    </location>
</feature>
<protein>
    <submittedName>
        <fullName evidence="2">Uncharacterized protein</fullName>
    </submittedName>
</protein>
<feature type="compositionally biased region" description="Basic and acidic residues" evidence="1">
    <location>
        <begin position="15"/>
        <end position="25"/>
    </location>
</feature>
<name>A0A391P590_9EUKA</name>
<gene>
    <name evidence="2" type="ORF">KIPB_016131</name>
</gene>
<comment type="caution">
    <text evidence="2">The sequence shown here is derived from an EMBL/GenBank/DDBJ whole genome shotgun (WGS) entry which is preliminary data.</text>
</comment>
<sequence>PPLRKRAARVQSESELVRDRDRQRDTPPTTSPHGLSDTQRETEDGSSSVRYTTALGAESVTRAADTEETHKTDSVAMTTDPTSETESHESTDEDTEDSAACGDVSMDGESEESEWEGSESSSSEEESDRGALEDSVLLSKNPEAVALGAPPTETTVSFLTPHIGVDRSLPPSDSSRVTSIPDGLGHQWEIRLGE</sequence>
<dbReference type="AlphaFoldDB" id="A0A391P590"/>